<proteinExistence type="predicted"/>
<dbReference type="InterPro" id="IPR012477">
    <property type="entry name" value="Glyco_transf_52"/>
</dbReference>
<dbReference type="Pfam" id="PF07922">
    <property type="entry name" value="Glyco_transf_52"/>
    <property type="match status" value="1"/>
</dbReference>
<name>A0A0H3PCB1_HAEI3</name>
<dbReference type="AlphaFoldDB" id="A0A0H3PCB1"/>
<comment type="caution">
    <text evidence="1">The sequence shown here is derived from an EMBL/GenBank/DDBJ whole genome shotgun (WGS) entry which is preliminary data.</text>
</comment>
<organism evidence="1 2">
    <name type="scientific">Haemophilus influenzae (strain NTHi 3655)</name>
    <dbReference type="NCBI Taxonomy" id="375177"/>
    <lineage>
        <taxon>Bacteria</taxon>
        <taxon>Pseudomonadati</taxon>
        <taxon>Pseudomonadota</taxon>
        <taxon>Gammaproteobacteria</taxon>
        <taxon>Pasteurellales</taxon>
        <taxon>Pasteurellaceae</taxon>
        <taxon>Haemophilus</taxon>
    </lineage>
</organism>
<reference evidence="1 2" key="1">
    <citation type="journal article" date="2007" name="Genome Biol.">
        <title>Characterization and modeling of the Haemophilus influenzae core and supragenomes based on the complete genomic sequences of Rd and 12 clinical nontypeable strains.</title>
        <authorList>
            <person name="Hogg J.S."/>
            <person name="Hu F.Z."/>
            <person name="Janto B."/>
            <person name="Boissy R."/>
            <person name="Hayes J."/>
            <person name="Keefe R."/>
            <person name="Post J.C."/>
            <person name="Ehrlich G.D."/>
        </authorList>
    </citation>
    <scope>NUCLEOTIDE SEQUENCE [LARGE SCALE GENOMIC DNA]</scope>
    <source>
        <strain evidence="2">NTHi 3655</strain>
    </source>
</reference>
<accession>A0A0H3PCB1</accession>
<sequence length="108" mass="12886">MLNTKEENLSLIKKLKDQLPFGYYFPHPAEDYRVDGVNYVESELIFEDYVFKHLSNKKVIIYTFFSSVAFNLLSHPNVEIRFIRTSIPRWQFCYDSFSDLGLTIYKEI</sequence>
<dbReference type="EMBL" id="AAZF01000009">
    <property type="protein sequence ID" value="EDJ92326.1"/>
    <property type="molecule type" value="Genomic_DNA"/>
</dbReference>
<protein>
    <submittedName>
        <fullName evidence="1">Lipopolysaccharide biosynthesis protein</fullName>
    </submittedName>
</protein>
<evidence type="ECO:0000313" key="1">
    <source>
        <dbReference type="EMBL" id="EDJ92326.1"/>
    </source>
</evidence>
<dbReference type="Proteomes" id="UP000003185">
    <property type="component" value="Unassembled WGS sequence"/>
</dbReference>
<gene>
    <name evidence="1" type="ORF">CGSHi3655_00966</name>
</gene>
<evidence type="ECO:0000313" key="2">
    <source>
        <dbReference type="Proteomes" id="UP000003185"/>
    </source>
</evidence>